<name>A0A382CZZ7_9ZZZZ</name>
<gene>
    <name evidence="2" type="ORF">METZ01_LOCUS184198</name>
</gene>
<protein>
    <recommendedName>
        <fullName evidence="1">3'-5' exonuclease domain-containing protein</fullName>
    </recommendedName>
</protein>
<dbReference type="SUPFAM" id="SSF53098">
    <property type="entry name" value="Ribonuclease H-like"/>
    <property type="match status" value="1"/>
</dbReference>
<feature type="domain" description="3'-5' exonuclease" evidence="1">
    <location>
        <begin position="2"/>
        <end position="170"/>
    </location>
</feature>
<dbReference type="GO" id="GO:0003677">
    <property type="term" value="F:DNA binding"/>
    <property type="evidence" value="ECO:0007669"/>
    <property type="project" value="InterPro"/>
</dbReference>
<dbReference type="InterPro" id="IPR036397">
    <property type="entry name" value="RNaseH_sf"/>
</dbReference>
<dbReference type="AlphaFoldDB" id="A0A382CZZ7"/>
<dbReference type="SUPFAM" id="SSF56672">
    <property type="entry name" value="DNA/RNA polymerases"/>
    <property type="match status" value="1"/>
</dbReference>
<reference evidence="2" key="1">
    <citation type="submission" date="2018-05" db="EMBL/GenBank/DDBJ databases">
        <authorList>
            <person name="Lanie J.A."/>
            <person name="Ng W.-L."/>
            <person name="Kazmierczak K.M."/>
            <person name="Andrzejewski T.M."/>
            <person name="Davidsen T.M."/>
            <person name="Wayne K.J."/>
            <person name="Tettelin H."/>
            <person name="Glass J.I."/>
            <person name="Rusch D."/>
            <person name="Podicherti R."/>
            <person name="Tsui H.-C.T."/>
            <person name="Winkler M.E."/>
        </authorList>
    </citation>
    <scope>NUCLEOTIDE SEQUENCE</scope>
</reference>
<organism evidence="2">
    <name type="scientific">marine metagenome</name>
    <dbReference type="NCBI Taxonomy" id="408172"/>
    <lineage>
        <taxon>unclassified sequences</taxon>
        <taxon>metagenomes</taxon>
        <taxon>ecological metagenomes</taxon>
    </lineage>
</organism>
<feature type="non-terminal residue" evidence="2">
    <location>
        <position position="325"/>
    </location>
</feature>
<accession>A0A382CZZ7</accession>
<dbReference type="Gene3D" id="3.30.420.10">
    <property type="entry name" value="Ribonuclease H-like superfamily/Ribonuclease H"/>
    <property type="match status" value="1"/>
</dbReference>
<dbReference type="GO" id="GO:0008408">
    <property type="term" value="F:3'-5' exonuclease activity"/>
    <property type="evidence" value="ECO:0007669"/>
    <property type="project" value="InterPro"/>
</dbReference>
<dbReference type="CDD" id="cd06142">
    <property type="entry name" value="RNaseD_exo"/>
    <property type="match status" value="1"/>
</dbReference>
<dbReference type="GO" id="GO:0003887">
    <property type="term" value="F:DNA-directed DNA polymerase activity"/>
    <property type="evidence" value="ECO:0007669"/>
    <property type="project" value="InterPro"/>
</dbReference>
<dbReference type="SMART" id="SM00474">
    <property type="entry name" value="35EXOc"/>
    <property type="match status" value="1"/>
</dbReference>
<evidence type="ECO:0000313" key="2">
    <source>
        <dbReference type="EMBL" id="SVB31344.1"/>
    </source>
</evidence>
<sequence length="325" mass="35893">MIQYIADIEQAIVAVKELVFESEIGLDIETTGLDPILDKIRLVQISTPLNTYVIDMYHVPLSVLNPLLTGGPIKVIHNAKFDAGFLYAASGGVMAEPIFDTMITDQVLHHRGYARSLKDLSKEYLDIDLDKGNQTSDWGAGHLSESQIQYAAEDANVLLPLKHILEEKSAELQITAVVSLENRLVPAICWMERSGVNLDSNLWGELVKSAEAKAVRLKEELNLSVAEHTSSGLDLFGNAAVSVNWDSPTQVKKLLSDLGVKIENTRHSTLEANRGEHPVIALLLDYRGAAKKVSTYGTDWEKHVHPKSRRIHANWVQIGSATGRM</sequence>
<dbReference type="GO" id="GO:0006260">
    <property type="term" value="P:DNA replication"/>
    <property type="evidence" value="ECO:0007669"/>
    <property type="project" value="InterPro"/>
</dbReference>
<dbReference type="InterPro" id="IPR002562">
    <property type="entry name" value="3'-5'_exonuclease_dom"/>
</dbReference>
<dbReference type="InterPro" id="IPR051086">
    <property type="entry name" value="RNase_D-like"/>
</dbReference>
<evidence type="ECO:0000259" key="1">
    <source>
        <dbReference type="SMART" id="SM00474"/>
    </source>
</evidence>
<proteinExistence type="predicted"/>
<dbReference type="InterPro" id="IPR001098">
    <property type="entry name" value="DNA-dir_DNA_pol_A_palm_dom"/>
</dbReference>
<dbReference type="InterPro" id="IPR012337">
    <property type="entry name" value="RNaseH-like_sf"/>
</dbReference>
<dbReference type="Pfam" id="PF00476">
    <property type="entry name" value="DNA_pol_A"/>
    <property type="match status" value="1"/>
</dbReference>
<dbReference type="PANTHER" id="PTHR47649:SF1">
    <property type="entry name" value="RIBONUCLEASE D"/>
    <property type="match status" value="1"/>
</dbReference>
<dbReference type="EMBL" id="UINC01036809">
    <property type="protein sequence ID" value="SVB31344.1"/>
    <property type="molecule type" value="Genomic_DNA"/>
</dbReference>
<dbReference type="Gene3D" id="1.20.1060.10">
    <property type="entry name" value="Taq DNA Polymerase, Chain T, domain 4"/>
    <property type="match status" value="1"/>
</dbReference>
<dbReference type="PANTHER" id="PTHR47649">
    <property type="entry name" value="RIBONUCLEASE D"/>
    <property type="match status" value="1"/>
</dbReference>
<dbReference type="Pfam" id="PF01612">
    <property type="entry name" value="DNA_pol_A_exo1"/>
    <property type="match status" value="1"/>
</dbReference>
<dbReference type="InterPro" id="IPR043502">
    <property type="entry name" value="DNA/RNA_pol_sf"/>
</dbReference>